<name>A0AA41W847_9GAMM</name>
<evidence type="ECO:0000313" key="7">
    <source>
        <dbReference type="Proteomes" id="UP001165393"/>
    </source>
</evidence>
<comment type="caution">
    <text evidence="6">The sequence shown here is derived from an EMBL/GenBank/DDBJ whole genome shotgun (WGS) entry which is preliminary data.</text>
</comment>
<evidence type="ECO:0000256" key="1">
    <source>
        <dbReference type="ARBA" id="ARBA00023015"/>
    </source>
</evidence>
<keyword evidence="2" id="KW-0238">DNA-binding</keyword>
<sequence length="197" mass="22408">MARTKSFDPEEKLADAMNLFWRKGFNATSLEDLERELKLKRFSIYNAFGDKLQLYRDALQLYISTVFEPAIKGLSETGGLDSIQGFFEGCLDFYATQPQRLGCFICNSSIELGFSDDKVSRLTADAHEQLQKAFFNALMIEKQRGGLSDAVDLDSASRFLVTLYRGLVTSNCIEITTSWMDAYKDQLDLLTTTWRKL</sequence>
<dbReference type="AlphaFoldDB" id="A0AA41W847"/>
<dbReference type="Gene3D" id="1.10.357.10">
    <property type="entry name" value="Tetracycline Repressor, domain 2"/>
    <property type="match status" value="1"/>
</dbReference>
<evidence type="ECO:0000259" key="5">
    <source>
        <dbReference type="Pfam" id="PF16925"/>
    </source>
</evidence>
<gene>
    <name evidence="6" type="ORF">NAF29_11295</name>
</gene>
<dbReference type="SUPFAM" id="SSF46689">
    <property type="entry name" value="Homeodomain-like"/>
    <property type="match status" value="1"/>
</dbReference>
<dbReference type="Gene3D" id="1.10.10.60">
    <property type="entry name" value="Homeodomain-like"/>
    <property type="match status" value="1"/>
</dbReference>
<feature type="domain" description="Tetracyclin repressor-like C-terminal" evidence="5">
    <location>
        <begin position="79"/>
        <end position="171"/>
    </location>
</feature>
<keyword evidence="1" id="KW-0805">Transcription regulation</keyword>
<keyword evidence="3" id="KW-0804">Transcription</keyword>
<dbReference type="EMBL" id="JAMQGP010000004">
    <property type="protein sequence ID" value="MCM2680252.1"/>
    <property type="molecule type" value="Genomic_DNA"/>
</dbReference>
<organism evidence="6 7">
    <name type="scientific">Echinimonas agarilytica</name>
    <dbReference type="NCBI Taxonomy" id="1215918"/>
    <lineage>
        <taxon>Bacteria</taxon>
        <taxon>Pseudomonadati</taxon>
        <taxon>Pseudomonadota</taxon>
        <taxon>Gammaproteobacteria</taxon>
        <taxon>Alteromonadales</taxon>
        <taxon>Echinimonadaceae</taxon>
        <taxon>Echinimonas</taxon>
    </lineage>
</organism>
<keyword evidence="7" id="KW-1185">Reference proteome</keyword>
<dbReference type="Pfam" id="PF00440">
    <property type="entry name" value="TetR_N"/>
    <property type="match status" value="1"/>
</dbReference>
<feature type="domain" description="HTH tetR-type" evidence="4">
    <location>
        <begin position="13"/>
        <end position="56"/>
    </location>
</feature>
<evidence type="ECO:0000256" key="2">
    <source>
        <dbReference type="ARBA" id="ARBA00023125"/>
    </source>
</evidence>
<protein>
    <submittedName>
        <fullName evidence="6">TetR/AcrR family transcriptional regulator</fullName>
    </submittedName>
</protein>
<evidence type="ECO:0000313" key="6">
    <source>
        <dbReference type="EMBL" id="MCM2680252.1"/>
    </source>
</evidence>
<accession>A0AA41W847</accession>
<dbReference type="PANTHER" id="PTHR47506">
    <property type="entry name" value="TRANSCRIPTIONAL REGULATORY PROTEIN"/>
    <property type="match status" value="1"/>
</dbReference>
<dbReference type="GO" id="GO:0003677">
    <property type="term" value="F:DNA binding"/>
    <property type="evidence" value="ECO:0007669"/>
    <property type="project" value="UniProtKB-KW"/>
</dbReference>
<reference evidence="6 7" key="1">
    <citation type="journal article" date="2013" name="Antonie Van Leeuwenhoek">
        <title>Echinimonas agarilytica gen. nov., sp. nov., a new gammaproteobacterium isolated from the sea urchin Strongylocentrotus intermedius.</title>
        <authorList>
            <person name="Nedashkovskaya O.I."/>
            <person name="Stenkova A.M."/>
            <person name="Zhukova N.V."/>
            <person name="Van Trappen S."/>
            <person name="Lee J.S."/>
            <person name="Kim S.B."/>
        </authorList>
    </citation>
    <scope>NUCLEOTIDE SEQUENCE [LARGE SCALE GENOMIC DNA]</scope>
    <source>
        <strain evidence="6 7">KMM 6351</strain>
    </source>
</reference>
<proteinExistence type="predicted"/>
<dbReference type="RefSeq" id="WP_251261672.1">
    <property type="nucleotide sequence ID" value="NZ_JAMQGP010000004.1"/>
</dbReference>
<dbReference type="Pfam" id="PF16925">
    <property type="entry name" value="TetR_C_13"/>
    <property type="match status" value="1"/>
</dbReference>
<dbReference type="InterPro" id="IPR009057">
    <property type="entry name" value="Homeodomain-like_sf"/>
</dbReference>
<dbReference type="InterPro" id="IPR011075">
    <property type="entry name" value="TetR_C"/>
</dbReference>
<dbReference type="SUPFAM" id="SSF48498">
    <property type="entry name" value="Tetracyclin repressor-like, C-terminal domain"/>
    <property type="match status" value="1"/>
</dbReference>
<dbReference type="InterPro" id="IPR001647">
    <property type="entry name" value="HTH_TetR"/>
</dbReference>
<evidence type="ECO:0000256" key="3">
    <source>
        <dbReference type="ARBA" id="ARBA00023163"/>
    </source>
</evidence>
<evidence type="ECO:0000259" key="4">
    <source>
        <dbReference type="Pfam" id="PF00440"/>
    </source>
</evidence>
<dbReference type="InterPro" id="IPR036271">
    <property type="entry name" value="Tet_transcr_reg_TetR-rel_C_sf"/>
</dbReference>
<dbReference type="PANTHER" id="PTHR47506:SF10">
    <property type="entry name" value="TRANSCRIPTIONAL REGULATORY PROTEIN"/>
    <property type="match status" value="1"/>
</dbReference>
<dbReference type="Proteomes" id="UP001165393">
    <property type="component" value="Unassembled WGS sequence"/>
</dbReference>